<keyword evidence="3 8" id="KW-0812">Transmembrane</keyword>
<feature type="transmembrane region" description="Helical" evidence="8">
    <location>
        <begin position="98"/>
        <end position="124"/>
    </location>
</feature>
<evidence type="ECO:0000256" key="8">
    <source>
        <dbReference type="RuleBase" id="RU361216"/>
    </source>
</evidence>
<dbReference type="Gene3D" id="1.10.3860.10">
    <property type="entry name" value="Sodium:dicarboxylate symporter"/>
    <property type="match status" value="2"/>
</dbReference>
<reference evidence="10 11" key="1">
    <citation type="submission" date="2018-10" db="EMBL/GenBank/DDBJ databases">
        <title>Genome assembly for a Yunnan-Guizhou Plateau 3E fish, Anabarilius grahami (Regan), and its evolutionary and genetic applications.</title>
        <authorList>
            <person name="Jiang W."/>
        </authorList>
    </citation>
    <scope>NUCLEOTIDE SEQUENCE [LARGE SCALE GENOMIC DNA]</scope>
    <source>
        <strain evidence="10">AG-KIZ</strain>
        <tissue evidence="10">Muscle</tissue>
    </source>
</reference>
<dbReference type="PRINTS" id="PR00173">
    <property type="entry name" value="EDTRNSPORT"/>
</dbReference>
<comment type="caution">
    <text evidence="10">The sequence shown here is derived from an EMBL/GenBank/DDBJ whole genome shotgun (WGS) entry which is preliminary data.</text>
</comment>
<evidence type="ECO:0000256" key="9">
    <source>
        <dbReference type="SAM" id="MobiDB-lite"/>
    </source>
</evidence>
<proteinExistence type="inferred from homology"/>
<keyword evidence="6 8" id="KW-0472">Membrane</keyword>
<keyword evidence="7" id="KW-0325">Glycoprotein</keyword>
<keyword evidence="2 8" id="KW-0813">Transport</keyword>
<dbReference type="PANTHER" id="PTHR11958">
    <property type="entry name" value="SODIUM/DICARBOXYLATE SYMPORTER-RELATED"/>
    <property type="match status" value="1"/>
</dbReference>
<dbReference type="InterPro" id="IPR050746">
    <property type="entry name" value="DAACS"/>
</dbReference>
<dbReference type="PANTHER" id="PTHR11958:SF22">
    <property type="entry name" value="EXCITATORY AMINO ACID TRANSPORTER 5"/>
    <property type="match status" value="1"/>
</dbReference>
<dbReference type="InterPro" id="IPR001991">
    <property type="entry name" value="Na-dicarboxylate_symporter"/>
</dbReference>
<evidence type="ECO:0000256" key="3">
    <source>
        <dbReference type="ARBA" id="ARBA00022692"/>
    </source>
</evidence>
<dbReference type="InterPro" id="IPR018107">
    <property type="entry name" value="Na-dicarboxylate_symporter_CS"/>
</dbReference>
<dbReference type="GO" id="GO:0005313">
    <property type="term" value="F:L-glutamate transmembrane transporter activity"/>
    <property type="evidence" value="ECO:0007669"/>
    <property type="project" value="TreeGrafter"/>
</dbReference>
<evidence type="ECO:0000313" key="11">
    <source>
        <dbReference type="Proteomes" id="UP000281406"/>
    </source>
</evidence>
<feature type="transmembrane region" description="Helical" evidence="8">
    <location>
        <begin position="136"/>
        <end position="161"/>
    </location>
</feature>
<comment type="similarity">
    <text evidence="8">Belongs to the dicarboxylate/amino acid:cation symporter (DAACS) (TC 2.A.23) family.</text>
</comment>
<keyword evidence="11" id="KW-1185">Reference proteome</keyword>
<dbReference type="OrthoDB" id="5877963at2759"/>
<evidence type="ECO:0000256" key="5">
    <source>
        <dbReference type="ARBA" id="ARBA00022989"/>
    </source>
</evidence>
<dbReference type="EMBL" id="RJVU01064619">
    <property type="protein sequence ID" value="ROJ13844.1"/>
    <property type="molecule type" value="Genomic_DNA"/>
</dbReference>
<feature type="transmembrane region" description="Helical" evidence="8">
    <location>
        <begin position="173"/>
        <end position="198"/>
    </location>
</feature>
<evidence type="ECO:0000256" key="6">
    <source>
        <dbReference type="ARBA" id="ARBA00023136"/>
    </source>
</evidence>
<organism evidence="10 11">
    <name type="scientific">Anabarilius grahami</name>
    <name type="common">Kanglang fish</name>
    <name type="synonym">Barilius grahami</name>
    <dbReference type="NCBI Taxonomy" id="495550"/>
    <lineage>
        <taxon>Eukaryota</taxon>
        <taxon>Metazoa</taxon>
        <taxon>Chordata</taxon>
        <taxon>Craniata</taxon>
        <taxon>Vertebrata</taxon>
        <taxon>Euteleostomi</taxon>
        <taxon>Actinopterygii</taxon>
        <taxon>Neopterygii</taxon>
        <taxon>Teleostei</taxon>
        <taxon>Ostariophysi</taxon>
        <taxon>Cypriniformes</taxon>
        <taxon>Xenocyprididae</taxon>
        <taxon>Xenocypridinae</taxon>
        <taxon>Xenocypridinae incertae sedis</taxon>
        <taxon>Anabarilius</taxon>
    </lineage>
</organism>
<accession>A0A3N0XSG5</accession>
<feature type="transmembrane region" description="Helical" evidence="8">
    <location>
        <begin position="20"/>
        <end position="41"/>
    </location>
</feature>
<keyword evidence="5 8" id="KW-1133">Transmembrane helix</keyword>
<sequence length="382" mass="41697">MSGLAALDAKCSSRLGIMTISYYLWTTFVAVVVGIVMVIIIHPGGAAQKEDSEDSGKPIMSSADALLDLIRYFPLGIVFLVAGKILEMDDPSAMGKKLGFYAITVVMGLVLHGLFILPSMYFFITKKSPIVYIRGILQALLISLATSSSSATLPITFKCLLENNHIDRRIIRFVLPVGATINMDGTALYEAVAAIFIAQVNNYELDFGQIITISITATAASIGAAGIPQAGLVTMVIVLTSVGLPTDDITLIIAVDWALDRFRTMVNVMGDALATGIMAHICRKDFVKEGEEIPLICETKPMISIQQMMSYQKNGCFQPPPTGPMRKLEHLSPDVARLMQLEEGIKPTDKKKSPHLSPHHYKRDHKDKEHCTIDMNGLETNV</sequence>
<dbReference type="GO" id="GO:0015501">
    <property type="term" value="F:glutamate:sodium symporter activity"/>
    <property type="evidence" value="ECO:0007669"/>
    <property type="project" value="TreeGrafter"/>
</dbReference>
<comment type="subcellular location">
    <subcellularLocation>
        <location evidence="1 8">Membrane</location>
        <topology evidence="1 8">Multi-pass membrane protein</topology>
    </subcellularLocation>
</comment>
<dbReference type="InterPro" id="IPR036458">
    <property type="entry name" value="Na:dicarbo_symporter_sf"/>
</dbReference>
<dbReference type="Proteomes" id="UP000281406">
    <property type="component" value="Unassembled WGS sequence"/>
</dbReference>
<protein>
    <recommendedName>
        <fullName evidence="8">Amino acid transporter</fullName>
    </recommendedName>
</protein>
<keyword evidence="4 8" id="KW-0769">Symport</keyword>
<dbReference type="Pfam" id="PF00375">
    <property type="entry name" value="SDF"/>
    <property type="match status" value="1"/>
</dbReference>
<dbReference type="SUPFAM" id="SSF118215">
    <property type="entry name" value="Proton glutamate symport protein"/>
    <property type="match status" value="1"/>
</dbReference>
<feature type="transmembrane region" description="Helical" evidence="8">
    <location>
        <begin position="210"/>
        <end position="239"/>
    </location>
</feature>
<feature type="region of interest" description="Disordered" evidence="9">
    <location>
        <begin position="344"/>
        <end position="367"/>
    </location>
</feature>
<gene>
    <name evidence="10" type="ORF">DPX16_19719</name>
</gene>
<dbReference type="GO" id="GO:0015175">
    <property type="term" value="F:neutral L-amino acid transmembrane transporter activity"/>
    <property type="evidence" value="ECO:0007669"/>
    <property type="project" value="TreeGrafter"/>
</dbReference>
<dbReference type="GO" id="GO:0005886">
    <property type="term" value="C:plasma membrane"/>
    <property type="evidence" value="ECO:0007669"/>
    <property type="project" value="TreeGrafter"/>
</dbReference>
<evidence type="ECO:0000256" key="2">
    <source>
        <dbReference type="ARBA" id="ARBA00022448"/>
    </source>
</evidence>
<dbReference type="AlphaFoldDB" id="A0A3N0XSG5"/>
<evidence type="ECO:0000256" key="1">
    <source>
        <dbReference type="ARBA" id="ARBA00004141"/>
    </source>
</evidence>
<name>A0A3N0XSG5_ANAGA</name>
<evidence type="ECO:0000256" key="4">
    <source>
        <dbReference type="ARBA" id="ARBA00022847"/>
    </source>
</evidence>
<evidence type="ECO:0000313" key="10">
    <source>
        <dbReference type="EMBL" id="ROJ13844.1"/>
    </source>
</evidence>
<evidence type="ECO:0000256" key="7">
    <source>
        <dbReference type="ARBA" id="ARBA00023180"/>
    </source>
</evidence>
<feature type="transmembrane region" description="Helical" evidence="8">
    <location>
        <begin position="69"/>
        <end position="86"/>
    </location>
</feature>
<dbReference type="PROSITE" id="PS00714">
    <property type="entry name" value="NA_DICARBOXYL_SYMP_2"/>
    <property type="match status" value="1"/>
</dbReference>
<feature type="compositionally biased region" description="Basic residues" evidence="9">
    <location>
        <begin position="352"/>
        <end position="363"/>
    </location>
</feature>